<gene>
    <name evidence="1" type="ORF">QE109_14290</name>
</gene>
<dbReference type="RefSeq" id="WP_281095221.1">
    <property type="nucleotide sequence ID" value="NZ_JARYZI010000011.1"/>
</dbReference>
<comment type="caution">
    <text evidence="1">The sequence shown here is derived from an EMBL/GenBank/DDBJ whole genome shotgun (WGS) entry which is preliminary data.</text>
</comment>
<accession>A0ABT6NFV8</accession>
<evidence type="ECO:0008006" key="3">
    <source>
        <dbReference type="Google" id="ProtNLM"/>
    </source>
</evidence>
<organism evidence="1 2">
    <name type="scientific">Fusibacter bizertensis</name>
    <dbReference type="NCBI Taxonomy" id="1488331"/>
    <lineage>
        <taxon>Bacteria</taxon>
        <taxon>Bacillati</taxon>
        <taxon>Bacillota</taxon>
        <taxon>Clostridia</taxon>
        <taxon>Eubacteriales</taxon>
        <taxon>Eubacteriales Family XII. Incertae Sedis</taxon>
        <taxon>Fusibacter</taxon>
    </lineage>
</organism>
<protein>
    <recommendedName>
        <fullName evidence="3">ATPase</fullName>
    </recommendedName>
</protein>
<proteinExistence type="predicted"/>
<evidence type="ECO:0000313" key="2">
    <source>
        <dbReference type="Proteomes" id="UP001158045"/>
    </source>
</evidence>
<name>A0ABT6NFV8_9FIRM</name>
<reference evidence="1 2" key="1">
    <citation type="submission" date="2023-04" db="EMBL/GenBank/DDBJ databases">
        <title>Fusibacter bizertensis strain WBS, isolated from littoral bottom sediments of the Arctic seas - biochemical and genomic analysis.</title>
        <authorList>
            <person name="Brioukhanov A.L."/>
        </authorList>
    </citation>
    <scope>NUCLEOTIDE SEQUENCE [LARGE SCALE GENOMIC DNA]</scope>
    <source>
        <strain evidence="1 2">WBS</strain>
    </source>
</reference>
<keyword evidence="2" id="KW-1185">Reference proteome</keyword>
<evidence type="ECO:0000313" key="1">
    <source>
        <dbReference type="EMBL" id="MDH8679324.1"/>
    </source>
</evidence>
<sequence length="112" mass="13021">MDAKSIEMVLHEIIDIDKKTDAEVQKLRGEIEERKSQLKNIISEIEENSNTRQVEHGKKMYERILNEAVLETEKIQNDSSVNLTSMEKRFEENKAEMIKKALSKLSVDKWGS</sequence>
<dbReference type="Proteomes" id="UP001158045">
    <property type="component" value="Unassembled WGS sequence"/>
</dbReference>
<dbReference type="EMBL" id="JARYZI010000011">
    <property type="protein sequence ID" value="MDH8679324.1"/>
    <property type="molecule type" value="Genomic_DNA"/>
</dbReference>